<evidence type="ECO:0000313" key="2">
    <source>
        <dbReference type="Proteomes" id="UP000031036"/>
    </source>
</evidence>
<sequence length="69" mass="7866">MPNTSIRPPKHTYPHADICAQTCQALTAYSLRRIKFVCSALLRSGMSSQDLRIVEKRKRESDLVRVYAS</sequence>
<reference evidence="1 2" key="1">
    <citation type="submission" date="2014-11" db="EMBL/GenBank/DDBJ databases">
        <title>Genetic blueprint of the zoonotic pathogen Toxocara canis.</title>
        <authorList>
            <person name="Zhu X.-Q."/>
            <person name="Korhonen P.K."/>
            <person name="Cai H."/>
            <person name="Young N.D."/>
            <person name="Nejsum P."/>
            <person name="von Samson-Himmelstjerna G."/>
            <person name="Boag P.R."/>
            <person name="Tan P."/>
            <person name="Li Q."/>
            <person name="Min J."/>
            <person name="Yang Y."/>
            <person name="Wang X."/>
            <person name="Fang X."/>
            <person name="Hall R.S."/>
            <person name="Hofmann A."/>
            <person name="Sternberg P.W."/>
            <person name="Jex A.R."/>
            <person name="Gasser R.B."/>
        </authorList>
    </citation>
    <scope>NUCLEOTIDE SEQUENCE [LARGE SCALE GENOMIC DNA]</scope>
    <source>
        <strain evidence="1">PN_DK_2014</strain>
    </source>
</reference>
<dbReference type="Proteomes" id="UP000031036">
    <property type="component" value="Unassembled WGS sequence"/>
</dbReference>
<accession>A0A0B2VGL9</accession>
<organism evidence="1 2">
    <name type="scientific">Toxocara canis</name>
    <name type="common">Canine roundworm</name>
    <dbReference type="NCBI Taxonomy" id="6265"/>
    <lineage>
        <taxon>Eukaryota</taxon>
        <taxon>Metazoa</taxon>
        <taxon>Ecdysozoa</taxon>
        <taxon>Nematoda</taxon>
        <taxon>Chromadorea</taxon>
        <taxon>Rhabditida</taxon>
        <taxon>Spirurina</taxon>
        <taxon>Ascaridomorpha</taxon>
        <taxon>Ascaridoidea</taxon>
        <taxon>Toxocaridae</taxon>
        <taxon>Toxocara</taxon>
    </lineage>
</organism>
<dbReference type="EMBL" id="JPKZ01001706">
    <property type="protein sequence ID" value="KHN80594.1"/>
    <property type="molecule type" value="Genomic_DNA"/>
</dbReference>
<gene>
    <name evidence="1" type="ORF">Tcan_10929</name>
</gene>
<keyword evidence="2" id="KW-1185">Reference proteome</keyword>
<name>A0A0B2VGL9_TOXCA</name>
<protein>
    <submittedName>
        <fullName evidence="1">Uncharacterized protein</fullName>
    </submittedName>
</protein>
<evidence type="ECO:0000313" key="1">
    <source>
        <dbReference type="EMBL" id="KHN80594.1"/>
    </source>
</evidence>
<comment type="caution">
    <text evidence="1">The sequence shown here is derived from an EMBL/GenBank/DDBJ whole genome shotgun (WGS) entry which is preliminary data.</text>
</comment>
<dbReference type="AlphaFoldDB" id="A0A0B2VGL9"/>
<proteinExistence type="predicted"/>